<feature type="domain" description="TonB-dependent receptor-like beta-barrel" evidence="16">
    <location>
        <begin position="285"/>
        <end position="667"/>
    </location>
</feature>
<comment type="similarity">
    <text evidence="2 12 14">Belongs to the TonB-dependent receptor family.</text>
</comment>
<dbReference type="InterPro" id="IPR012910">
    <property type="entry name" value="Plug_dom"/>
</dbReference>
<evidence type="ECO:0000256" key="9">
    <source>
        <dbReference type="ARBA" id="ARBA00023136"/>
    </source>
</evidence>
<evidence type="ECO:0000256" key="10">
    <source>
        <dbReference type="ARBA" id="ARBA00023170"/>
    </source>
</evidence>
<evidence type="ECO:0000313" key="19">
    <source>
        <dbReference type="Proteomes" id="UP000180246"/>
    </source>
</evidence>
<dbReference type="InterPro" id="IPR036942">
    <property type="entry name" value="Beta-barrel_TonB_sf"/>
</dbReference>
<dbReference type="InterPro" id="IPR039426">
    <property type="entry name" value="TonB-dep_rcpt-like"/>
</dbReference>
<feature type="short sequence motif" description="TonB C-terminal box" evidence="13">
    <location>
        <begin position="677"/>
        <end position="694"/>
    </location>
</feature>
<gene>
    <name evidence="18" type="ORF">LO55_2249</name>
</gene>
<keyword evidence="7" id="KW-0406">Ion transport</keyword>
<comment type="subcellular location">
    <subcellularLocation>
        <location evidence="1 12">Cell outer membrane</location>
        <topology evidence="1 12">Multi-pass membrane protein</topology>
    </subcellularLocation>
</comment>
<dbReference type="Gene3D" id="2.170.130.10">
    <property type="entry name" value="TonB-dependent receptor, plug domain"/>
    <property type="match status" value="1"/>
</dbReference>
<dbReference type="PANTHER" id="PTHR30069">
    <property type="entry name" value="TONB-DEPENDENT OUTER MEMBRANE RECEPTOR"/>
    <property type="match status" value="1"/>
</dbReference>
<dbReference type="GO" id="GO:0009279">
    <property type="term" value="C:cell outer membrane"/>
    <property type="evidence" value="ECO:0007669"/>
    <property type="project" value="UniProtKB-SubCell"/>
</dbReference>
<keyword evidence="10 18" id="KW-0675">Receptor</keyword>
<feature type="domain" description="TonB-dependent receptor plug" evidence="17">
    <location>
        <begin position="61"/>
        <end position="169"/>
    </location>
</feature>
<dbReference type="InterPro" id="IPR000531">
    <property type="entry name" value="Beta-barrel_TonB"/>
</dbReference>
<evidence type="ECO:0000256" key="12">
    <source>
        <dbReference type="PROSITE-ProRule" id="PRU01360"/>
    </source>
</evidence>
<dbReference type="CDD" id="cd01347">
    <property type="entry name" value="ligand_gated_channel"/>
    <property type="match status" value="1"/>
</dbReference>
<evidence type="ECO:0000313" key="18">
    <source>
        <dbReference type="EMBL" id="OIJ39967.1"/>
    </source>
</evidence>
<keyword evidence="9 12" id="KW-0472">Membrane</keyword>
<evidence type="ECO:0000256" key="5">
    <source>
        <dbReference type="ARBA" id="ARBA00022692"/>
    </source>
</evidence>
<dbReference type="AlphaFoldDB" id="A0A1S2N4F0"/>
<sequence length="694" mass="75674">MQHTTTAWFKRTTIAAALHGALALSAHAAPEAPDFNPQAAGASGTVPTVVVTAAGFEQSATDAPASITVITREDLEKRPFRDLTDALRDVQGVTVTGVANEQDILIRGLPGQYTLILVDGKRQSTRDARTNGNAGYEQSFIPPLEAIERIEVVRGPMSSLYGSDAMGGVINIITRKVAKAWGGSLGVDGTLQEHSDSGNSTQGQFFLNGPIASNVLGLQLWGKQNKRTEDEILNGFNGAKDRDLTARLAWTPNAAHDVLLEAGKSELKRHSSAGGVLAPNAANTRQEHSRDHWSLSHNGRWGWATSQVALTQEKGQRETYAQDRAGDYIRNTRAPEIKNTVLDAKLNTRLGDHFLVIGGQYNRGELLDQNPGRRTGVDEHFSIIQKALFVEDEWSLTDTLALTAGLRADDHEIYGNHWSPRLYAVWHTSDAVTIKGGVSRGFRAPEIRNIAPGYAYTTGGGGCTYGPNGTCGVIIGDPDLKAETSTSYELSAHYNNKAGIQANATLFYTDFKDKVSNALIYNDDGSIARWSEDPNYRLWYSYNIDDATIQGLELGLTWQPLRALSFKSNYTYTDSEQKGGAYAGYALTRTPKHRGTLRADWNLTDALDLWASVTYNGKEINAAARSGSNGVTLPNGAKEYGDYTIGDIGMTYDWSRSVAIKAALFNVSDKRLDELTYNTVGDGRRLWLGVTTRF</sequence>
<evidence type="ECO:0000256" key="15">
    <source>
        <dbReference type="SAM" id="SignalP"/>
    </source>
</evidence>
<comment type="caution">
    <text evidence="18">The sequence shown here is derived from an EMBL/GenBank/DDBJ whole genome shotgun (WGS) entry which is preliminary data.</text>
</comment>
<keyword evidence="6 15" id="KW-0732">Signal</keyword>
<evidence type="ECO:0000256" key="1">
    <source>
        <dbReference type="ARBA" id="ARBA00004571"/>
    </source>
</evidence>
<dbReference type="InterPro" id="IPR037066">
    <property type="entry name" value="Plug_dom_sf"/>
</dbReference>
<keyword evidence="4 12" id="KW-1134">Transmembrane beta strand</keyword>
<evidence type="ECO:0000256" key="2">
    <source>
        <dbReference type="ARBA" id="ARBA00009810"/>
    </source>
</evidence>
<dbReference type="Pfam" id="PF00593">
    <property type="entry name" value="TonB_dep_Rec_b-barrel"/>
    <property type="match status" value="1"/>
</dbReference>
<evidence type="ECO:0000256" key="13">
    <source>
        <dbReference type="PROSITE-ProRule" id="PRU10144"/>
    </source>
</evidence>
<evidence type="ECO:0000256" key="6">
    <source>
        <dbReference type="ARBA" id="ARBA00022729"/>
    </source>
</evidence>
<dbReference type="PANTHER" id="PTHR30069:SF53">
    <property type="entry name" value="COLICIN I RECEPTOR-RELATED"/>
    <property type="match status" value="1"/>
</dbReference>
<evidence type="ECO:0000256" key="4">
    <source>
        <dbReference type="ARBA" id="ARBA00022452"/>
    </source>
</evidence>
<evidence type="ECO:0000256" key="8">
    <source>
        <dbReference type="ARBA" id="ARBA00023077"/>
    </source>
</evidence>
<feature type="signal peptide" evidence="15">
    <location>
        <begin position="1"/>
        <end position="28"/>
    </location>
</feature>
<dbReference type="Proteomes" id="UP000180246">
    <property type="component" value="Unassembled WGS sequence"/>
</dbReference>
<keyword evidence="3 12" id="KW-0813">Transport</keyword>
<keyword evidence="5 12" id="KW-0812">Transmembrane</keyword>
<keyword evidence="8 14" id="KW-0798">TonB box</keyword>
<evidence type="ECO:0000256" key="3">
    <source>
        <dbReference type="ARBA" id="ARBA00022448"/>
    </source>
</evidence>
<dbReference type="GO" id="GO:0015344">
    <property type="term" value="F:siderophore uptake transmembrane transporter activity"/>
    <property type="evidence" value="ECO:0007669"/>
    <property type="project" value="TreeGrafter"/>
</dbReference>
<name>A0A1S2N4F0_9BURK</name>
<protein>
    <submittedName>
        <fullName evidence="18">TonB dependent receptor family protein</fullName>
    </submittedName>
</protein>
<dbReference type="SUPFAM" id="SSF56935">
    <property type="entry name" value="Porins"/>
    <property type="match status" value="1"/>
</dbReference>
<proteinExistence type="inferred from homology"/>
<accession>A0A1S2N4F0</accession>
<organism evidence="18 19">
    <name type="scientific">Massilia timonae</name>
    <dbReference type="NCBI Taxonomy" id="47229"/>
    <lineage>
        <taxon>Bacteria</taxon>
        <taxon>Pseudomonadati</taxon>
        <taxon>Pseudomonadota</taxon>
        <taxon>Betaproteobacteria</taxon>
        <taxon>Burkholderiales</taxon>
        <taxon>Oxalobacteraceae</taxon>
        <taxon>Telluria group</taxon>
        <taxon>Massilia</taxon>
    </lineage>
</organism>
<evidence type="ECO:0000256" key="7">
    <source>
        <dbReference type="ARBA" id="ARBA00023065"/>
    </source>
</evidence>
<dbReference type="RefSeq" id="WP_071361506.1">
    <property type="nucleotide sequence ID" value="NZ_JRYB01000001.1"/>
</dbReference>
<dbReference type="PROSITE" id="PS52016">
    <property type="entry name" value="TONB_DEPENDENT_REC_3"/>
    <property type="match status" value="1"/>
</dbReference>
<dbReference type="EMBL" id="JRYB01000001">
    <property type="protein sequence ID" value="OIJ39967.1"/>
    <property type="molecule type" value="Genomic_DNA"/>
</dbReference>
<keyword evidence="11 12" id="KW-0998">Cell outer membrane</keyword>
<evidence type="ECO:0000256" key="14">
    <source>
        <dbReference type="RuleBase" id="RU003357"/>
    </source>
</evidence>
<feature type="chain" id="PRO_5010331431" evidence="15">
    <location>
        <begin position="29"/>
        <end position="694"/>
    </location>
</feature>
<dbReference type="PROSITE" id="PS01156">
    <property type="entry name" value="TONB_DEPENDENT_REC_2"/>
    <property type="match status" value="1"/>
</dbReference>
<reference evidence="18 19" key="1">
    <citation type="submission" date="2014-10" db="EMBL/GenBank/DDBJ databases">
        <authorList>
            <person name="Seo M.-J."/>
            <person name="Seok Y.J."/>
            <person name="Cha I.-T."/>
        </authorList>
    </citation>
    <scope>NUCLEOTIDE SEQUENCE [LARGE SCALE GENOMIC DNA]</scope>
    <source>
        <strain evidence="18 19">NEU</strain>
    </source>
</reference>
<dbReference type="Pfam" id="PF07715">
    <property type="entry name" value="Plug"/>
    <property type="match status" value="1"/>
</dbReference>
<evidence type="ECO:0000259" key="16">
    <source>
        <dbReference type="Pfam" id="PF00593"/>
    </source>
</evidence>
<dbReference type="InterPro" id="IPR010917">
    <property type="entry name" value="TonB_rcpt_CS"/>
</dbReference>
<dbReference type="GO" id="GO:0044718">
    <property type="term" value="P:siderophore transmembrane transport"/>
    <property type="evidence" value="ECO:0007669"/>
    <property type="project" value="TreeGrafter"/>
</dbReference>
<evidence type="ECO:0000256" key="11">
    <source>
        <dbReference type="ARBA" id="ARBA00023237"/>
    </source>
</evidence>
<evidence type="ECO:0000259" key="17">
    <source>
        <dbReference type="Pfam" id="PF07715"/>
    </source>
</evidence>
<dbReference type="Gene3D" id="2.40.170.20">
    <property type="entry name" value="TonB-dependent receptor, beta-barrel domain"/>
    <property type="match status" value="1"/>
</dbReference>